<dbReference type="GO" id="GO:0005507">
    <property type="term" value="F:copper ion binding"/>
    <property type="evidence" value="ECO:0007669"/>
    <property type="project" value="UniProtKB-UniRule"/>
</dbReference>
<comment type="function">
    <text evidence="7">Involved in copper resistance.</text>
</comment>
<dbReference type="SUPFAM" id="SSF81296">
    <property type="entry name" value="E set domains"/>
    <property type="match status" value="1"/>
</dbReference>
<comment type="similarity">
    <text evidence="2 7">Belongs to the CopC family.</text>
</comment>
<evidence type="ECO:0000256" key="2">
    <source>
        <dbReference type="ARBA" id="ARBA00010509"/>
    </source>
</evidence>
<dbReference type="GO" id="GO:0005886">
    <property type="term" value="C:plasma membrane"/>
    <property type="evidence" value="ECO:0007669"/>
    <property type="project" value="TreeGrafter"/>
</dbReference>
<evidence type="ECO:0000256" key="5">
    <source>
        <dbReference type="ARBA" id="ARBA00022764"/>
    </source>
</evidence>
<protein>
    <recommendedName>
        <fullName evidence="7">Copper resistance protein C</fullName>
    </recommendedName>
</protein>
<evidence type="ECO:0000256" key="3">
    <source>
        <dbReference type="ARBA" id="ARBA00022723"/>
    </source>
</evidence>
<dbReference type="InterPro" id="IPR032694">
    <property type="entry name" value="CopC/D"/>
</dbReference>
<accession>A0A1I4XLT1</accession>
<dbReference type="GO" id="GO:0046688">
    <property type="term" value="P:response to copper ion"/>
    <property type="evidence" value="ECO:0007669"/>
    <property type="project" value="UniProtKB-UniRule"/>
</dbReference>
<dbReference type="InterPro" id="IPR007348">
    <property type="entry name" value="CopC_dom"/>
</dbReference>
<dbReference type="Proteomes" id="UP000198968">
    <property type="component" value="Unassembled WGS sequence"/>
</dbReference>
<keyword evidence="11" id="KW-1185">Reference proteome</keyword>
<reference evidence="11" key="1">
    <citation type="submission" date="2016-10" db="EMBL/GenBank/DDBJ databases">
        <authorList>
            <person name="Varghese N."/>
            <person name="Submissions S."/>
        </authorList>
    </citation>
    <scope>NUCLEOTIDE SEQUENCE [LARGE SCALE GENOMIC DNA]</scope>
    <source>
        <strain evidence="11">OV426</strain>
    </source>
</reference>
<dbReference type="InterPro" id="IPR014755">
    <property type="entry name" value="Cu-Rt/internalin_Ig-like"/>
</dbReference>
<evidence type="ECO:0000313" key="10">
    <source>
        <dbReference type="EMBL" id="SFN26596.1"/>
    </source>
</evidence>
<dbReference type="EMBL" id="FOVG01000001">
    <property type="protein sequence ID" value="SFN26596.1"/>
    <property type="molecule type" value="Genomic_DNA"/>
</dbReference>
<evidence type="ECO:0000259" key="9">
    <source>
        <dbReference type="Pfam" id="PF04234"/>
    </source>
</evidence>
<keyword evidence="4 7" id="KW-0732">Signal</keyword>
<sequence length="125" mass="13301">MQKKRISRMVIALAAAGLMAFSSLAAAHAHLQSSLPAAKAQVTTSPDALTLNFSEDIEAAFSGVTLLDSAQKPVVTAKARVESDQKKRLIVGLPQPLKAGSYQVNWHVLSVDGHKTAGSYRFSVK</sequence>
<evidence type="ECO:0000256" key="7">
    <source>
        <dbReference type="RuleBase" id="RU369037"/>
    </source>
</evidence>
<dbReference type="PANTHER" id="PTHR34820:SF4">
    <property type="entry name" value="INNER MEMBRANE PROTEIN YEBZ"/>
    <property type="match status" value="1"/>
</dbReference>
<keyword evidence="6 7" id="KW-0186">Copper</keyword>
<evidence type="ECO:0000256" key="8">
    <source>
        <dbReference type="SAM" id="SignalP"/>
    </source>
</evidence>
<gene>
    <name evidence="10" type="ORF">SAMN05428971_0775</name>
</gene>
<dbReference type="OrthoDB" id="9796814at2"/>
<dbReference type="InterPro" id="IPR014756">
    <property type="entry name" value="Ig_E-set"/>
</dbReference>
<dbReference type="AlphaFoldDB" id="A0A1I4XLT1"/>
<evidence type="ECO:0000313" key="11">
    <source>
        <dbReference type="Proteomes" id="UP000198968"/>
    </source>
</evidence>
<dbReference type="Pfam" id="PF04234">
    <property type="entry name" value="CopC"/>
    <property type="match status" value="1"/>
</dbReference>
<dbReference type="Gene3D" id="2.60.40.1220">
    <property type="match status" value="1"/>
</dbReference>
<keyword evidence="3 7" id="KW-0479">Metal-binding</keyword>
<dbReference type="GO" id="GO:0042597">
    <property type="term" value="C:periplasmic space"/>
    <property type="evidence" value="ECO:0007669"/>
    <property type="project" value="UniProtKB-SubCell"/>
</dbReference>
<proteinExistence type="inferred from homology"/>
<dbReference type="PANTHER" id="PTHR34820">
    <property type="entry name" value="INNER MEMBRANE PROTEIN YEBZ"/>
    <property type="match status" value="1"/>
</dbReference>
<keyword evidence="5 7" id="KW-0574">Periplasm</keyword>
<evidence type="ECO:0000256" key="4">
    <source>
        <dbReference type="ARBA" id="ARBA00022729"/>
    </source>
</evidence>
<dbReference type="GO" id="GO:0006825">
    <property type="term" value="P:copper ion transport"/>
    <property type="evidence" value="ECO:0007669"/>
    <property type="project" value="InterPro"/>
</dbReference>
<dbReference type="RefSeq" id="WP_090960245.1">
    <property type="nucleotide sequence ID" value="NZ_FOVG01000001.1"/>
</dbReference>
<name>A0A1I4XLT1_9GAMM</name>
<feature type="chain" id="PRO_5011653282" description="Copper resistance protein C" evidence="8">
    <location>
        <begin position="26"/>
        <end position="125"/>
    </location>
</feature>
<evidence type="ECO:0000256" key="1">
    <source>
        <dbReference type="ARBA" id="ARBA00004418"/>
    </source>
</evidence>
<dbReference type="NCBIfam" id="NF033814">
    <property type="entry name" value="copper_CopC"/>
    <property type="match status" value="1"/>
</dbReference>
<evidence type="ECO:0000256" key="6">
    <source>
        <dbReference type="ARBA" id="ARBA00023008"/>
    </source>
</evidence>
<feature type="signal peptide" evidence="8">
    <location>
        <begin position="1"/>
        <end position="25"/>
    </location>
</feature>
<dbReference type="NCBIfam" id="NF007636">
    <property type="entry name" value="PRK10301.1"/>
    <property type="match status" value="1"/>
</dbReference>
<organism evidence="10 11">
    <name type="scientific">Candidatus Pantoea varia</name>
    <dbReference type="NCBI Taxonomy" id="1881036"/>
    <lineage>
        <taxon>Bacteria</taxon>
        <taxon>Pseudomonadati</taxon>
        <taxon>Pseudomonadota</taxon>
        <taxon>Gammaproteobacteria</taxon>
        <taxon>Enterobacterales</taxon>
        <taxon>Erwiniaceae</taxon>
        <taxon>Pantoea</taxon>
    </lineage>
</organism>
<comment type="subcellular location">
    <subcellularLocation>
        <location evidence="1 7">Periplasm</location>
    </subcellularLocation>
</comment>
<dbReference type="InterPro" id="IPR047685">
    <property type="entry name" value="CopC-like"/>
</dbReference>
<feature type="domain" description="CopC" evidence="9">
    <location>
        <begin position="28"/>
        <end position="124"/>
    </location>
</feature>